<reference evidence="1 2" key="1">
    <citation type="submission" date="2017-08" db="EMBL/GenBank/DDBJ databases">
        <title>Acidophilic green algal genome provides insights into adaptation to an acidic environment.</title>
        <authorList>
            <person name="Hirooka S."/>
            <person name="Hirose Y."/>
            <person name="Kanesaki Y."/>
            <person name="Higuchi S."/>
            <person name="Fujiwara T."/>
            <person name="Onuma R."/>
            <person name="Era A."/>
            <person name="Ohbayashi R."/>
            <person name="Uzuka A."/>
            <person name="Nozaki H."/>
            <person name="Yoshikawa H."/>
            <person name="Miyagishima S.Y."/>
        </authorList>
    </citation>
    <scope>NUCLEOTIDE SEQUENCE [LARGE SCALE GENOMIC DNA]</scope>
    <source>
        <strain evidence="1 2">NIES-2499</strain>
    </source>
</reference>
<keyword evidence="2" id="KW-1185">Reference proteome</keyword>
<proteinExistence type="predicted"/>
<organism evidence="1 2">
    <name type="scientific">Chlamydomonas eustigma</name>
    <dbReference type="NCBI Taxonomy" id="1157962"/>
    <lineage>
        <taxon>Eukaryota</taxon>
        <taxon>Viridiplantae</taxon>
        <taxon>Chlorophyta</taxon>
        <taxon>core chlorophytes</taxon>
        <taxon>Chlorophyceae</taxon>
        <taxon>CS clade</taxon>
        <taxon>Chlamydomonadales</taxon>
        <taxon>Chlamydomonadaceae</taxon>
        <taxon>Chlamydomonas</taxon>
    </lineage>
</organism>
<comment type="caution">
    <text evidence="1">The sequence shown here is derived from an EMBL/GenBank/DDBJ whole genome shotgun (WGS) entry which is preliminary data.</text>
</comment>
<protein>
    <recommendedName>
        <fullName evidence="3">Nudix hydrolase domain-containing protein</fullName>
    </recommendedName>
</protein>
<dbReference type="EMBL" id="BEGY01000065">
    <property type="protein sequence ID" value="GAX81409.1"/>
    <property type="molecule type" value="Genomic_DNA"/>
</dbReference>
<sequence length="207" mass="23560">MSNRWEIVGEERAYSRYLTVFDRKIRFSNRSQTDNITTRELNYDVVGHPRSEFKFAVVLPFHSARPGLEASVTLVHEYCQGPNTMGYSAPAGCYEPHKHANLEECARAELSEEAFLRGGEWIRLISPHHPGIPEVKWCANRFVPFLVIDPEEDPHPGERDPEEDIQIVKVTISELKNMLSGGTVDMMLPSITTCYMALDVLKERGLL</sequence>
<dbReference type="Gene3D" id="3.90.79.10">
    <property type="entry name" value="Nucleoside Triphosphate Pyrophosphohydrolase"/>
    <property type="match status" value="1"/>
</dbReference>
<name>A0A250XEQ8_9CHLO</name>
<evidence type="ECO:0000313" key="1">
    <source>
        <dbReference type="EMBL" id="GAX81409.1"/>
    </source>
</evidence>
<dbReference type="AlphaFoldDB" id="A0A250XEQ8"/>
<evidence type="ECO:0008006" key="3">
    <source>
        <dbReference type="Google" id="ProtNLM"/>
    </source>
</evidence>
<gene>
    <name evidence="1" type="ORF">CEUSTIGMA_g8839.t1</name>
</gene>
<dbReference type="Proteomes" id="UP000232323">
    <property type="component" value="Unassembled WGS sequence"/>
</dbReference>
<accession>A0A250XEQ8</accession>
<dbReference type="SUPFAM" id="SSF55811">
    <property type="entry name" value="Nudix"/>
    <property type="match status" value="1"/>
</dbReference>
<dbReference type="OrthoDB" id="185493at2759"/>
<dbReference type="InterPro" id="IPR015797">
    <property type="entry name" value="NUDIX_hydrolase-like_dom_sf"/>
</dbReference>
<evidence type="ECO:0000313" key="2">
    <source>
        <dbReference type="Proteomes" id="UP000232323"/>
    </source>
</evidence>